<keyword evidence="3" id="KW-1185">Reference proteome</keyword>
<evidence type="ECO:0000256" key="1">
    <source>
        <dbReference type="SAM" id="MobiDB-lite"/>
    </source>
</evidence>
<dbReference type="Proteomes" id="UP001153365">
    <property type="component" value="Unassembled WGS sequence"/>
</dbReference>
<dbReference type="EMBL" id="CALTRL010001304">
    <property type="protein sequence ID" value="CAH7671954.1"/>
    <property type="molecule type" value="Genomic_DNA"/>
</dbReference>
<comment type="caution">
    <text evidence="2">The sequence shown here is derived from an EMBL/GenBank/DDBJ whole genome shotgun (WGS) entry which is preliminary data.</text>
</comment>
<protein>
    <submittedName>
        <fullName evidence="2">Uncharacterized protein</fullName>
    </submittedName>
</protein>
<proteinExistence type="predicted"/>
<evidence type="ECO:0000313" key="2">
    <source>
        <dbReference type="EMBL" id="CAH7671954.1"/>
    </source>
</evidence>
<accession>A0AAV0AV23</accession>
<feature type="region of interest" description="Disordered" evidence="1">
    <location>
        <begin position="1"/>
        <end position="23"/>
    </location>
</feature>
<sequence length="167" mass="19070">MRLRKKNLKRIDKDSKTQNSALPTQSSLVNSICPLVDIKRELNDLGDSNLSPSMNFITEFWQGLSNSQDKAVVLKTFVDFRKLIIECDLSFSRLLNKLDELPDGKRNEGSEHTTTFKELQEIDATKNGREDNFQLRLNYSCDLNQSTRSSSSRQGFQSFNSLNSTKV</sequence>
<feature type="region of interest" description="Disordered" evidence="1">
    <location>
        <begin position="145"/>
        <end position="167"/>
    </location>
</feature>
<reference evidence="2" key="1">
    <citation type="submission" date="2022-06" db="EMBL/GenBank/DDBJ databases">
        <authorList>
            <consortium name="SYNGENTA / RWTH Aachen University"/>
        </authorList>
    </citation>
    <scope>NUCLEOTIDE SEQUENCE</scope>
</reference>
<evidence type="ECO:0000313" key="3">
    <source>
        <dbReference type="Proteomes" id="UP001153365"/>
    </source>
</evidence>
<organism evidence="2 3">
    <name type="scientific">Phakopsora pachyrhizi</name>
    <name type="common">Asian soybean rust disease fungus</name>
    <dbReference type="NCBI Taxonomy" id="170000"/>
    <lineage>
        <taxon>Eukaryota</taxon>
        <taxon>Fungi</taxon>
        <taxon>Dikarya</taxon>
        <taxon>Basidiomycota</taxon>
        <taxon>Pucciniomycotina</taxon>
        <taxon>Pucciniomycetes</taxon>
        <taxon>Pucciniales</taxon>
        <taxon>Phakopsoraceae</taxon>
        <taxon>Phakopsora</taxon>
    </lineage>
</organism>
<name>A0AAV0AV23_PHAPC</name>
<dbReference type="AlphaFoldDB" id="A0AAV0AV23"/>
<gene>
    <name evidence="2" type="ORF">PPACK8108_LOCUS6815</name>
</gene>
<feature type="compositionally biased region" description="Low complexity" evidence="1">
    <location>
        <begin position="145"/>
        <end position="161"/>
    </location>
</feature>